<dbReference type="InterPro" id="IPR036680">
    <property type="entry name" value="SPOR-like_sf"/>
</dbReference>
<evidence type="ECO:0000313" key="3">
    <source>
        <dbReference type="EMBL" id="MBC2651039.1"/>
    </source>
</evidence>
<dbReference type="PROSITE" id="PS51724">
    <property type="entry name" value="SPOR"/>
    <property type="match status" value="1"/>
</dbReference>
<sequence>MADVKTGEDAWNRGDYAAAVREWEGPAAQGDPDAQFRLAQAYRLGRGVTRDLAKAEMLFGKASAQGHLEAGDFYGLMMFDRGERAAAMPYIRSAADRGDPRAQYLLGIAHFNGDLAPKDWVRAYALMTLAQSAGLPQAAPAITQMDQHIPLAQRQAAASLAAKLGEEAETNRRNQLAAADLGSRIVPPAAPASAAPASPPRGSPPAPARPVVPPRPAQVATAGLPSTGAVPTGLPPAPLPAPLPAPRPPFGLAQAETPPAAPAPSDPGDMAEAPPPAPRPVVRPAPRPAAAVATATGPWRVQLGAFGVASNADALWARVKGRPEIAGHPRANVKAGAVTRLLATGYASREAANRACSALSAAGIACLPVQD</sequence>
<feature type="compositionally biased region" description="Pro residues" evidence="1">
    <location>
        <begin position="273"/>
        <end position="287"/>
    </location>
</feature>
<dbReference type="InterPro" id="IPR050767">
    <property type="entry name" value="Sel1_AlgK"/>
</dbReference>
<comment type="caution">
    <text evidence="3">The sequence shown here is derived from an EMBL/GenBank/DDBJ whole genome shotgun (WGS) entry which is preliminary data.</text>
</comment>
<dbReference type="PANTHER" id="PTHR11102">
    <property type="entry name" value="SEL-1-LIKE PROTEIN"/>
    <property type="match status" value="1"/>
</dbReference>
<dbReference type="Gene3D" id="3.30.70.1070">
    <property type="entry name" value="Sporulation related repeat"/>
    <property type="match status" value="1"/>
</dbReference>
<organism evidence="3 4">
    <name type="scientific">Novosphingobium aerophilum</name>
    <dbReference type="NCBI Taxonomy" id="2839843"/>
    <lineage>
        <taxon>Bacteria</taxon>
        <taxon>Pseudomonadati</taxon>
        <taxon>Pseudomonadota</taxon>
        <taxon>Alphaproteobacteria</taxon>
        <taxon>Sphingomonadales</taxon>
        <taxon>Sphingomonadaceae</taxon>
        <taxon>Novosphingobium</taxon>
    </lineage>
</organism>
<feature type="compositionally biased region" description="Pro residues" evidence="1">
    <location>
        <begin position="233"/>
        <end position="249"/>
    </location>
</feature>
<dbReference type="InterPro" id="IPR007730">
    <property type="entry name" value="SPOR-like_dom"/>
</dbReference>
<feature type="domain" description="SPOR" evidence="2">
    <location>
        <begin position="293"/>
        <end position="371"/>
    </location>
</feature>
<evidence type="ECO:0000256" key="1">
    <source>
        <dbReference type="SAM" id="MobiDB-lite"/>
    </source>
</evidence>
<dbReference type="EMBL" id="JACLAU010000004">
    <property type="protein sequence ID" value="MBC2651039.1"/>
    <property type="molecule type" value="Genomic_DNA"/>
</dbReference>
<dbReference type="InterPro" id="IPR011990">
    <property type="entry name" value="TPR-like_helical_dom_sf"/>
</dbReference>
<feature type="compositionally biased region" description="Pro residues" evidence="1">
    <location>
        <begin position="197"/>
        <end position="216"/>
    </location>
</feature>
<dbReference type="PANTHER" id="PTHR11102:SF160">
    <property type="entry name" value="ERAD-ASSOCIATED E3 UBIQUITIN-PROTEIN LIGASE COMPONENT HRD3"/>
    <property type="match status" value="1"/>
</dbReference>
<evidence type="ECO:0000313" key="4">
    <source>
        <dbReference type="Proteomes" id="UP000520156"/>
    </source>
</evidence>
<dbReference type="SUPFAM" id="SSF110997">
    <property type="entry name" value="Sporulation related repeat"/>
    <property type="match status" value="1"/>
</dbReference>
<keyword evidence="4" id="KW-1185">Reference proteome</keyword>
<protein>
    <submittedName>
        <fullName evidence="3">SPOR domain-containing protein</fullName>
    </submittedName>
</protein>
<dbReference type="Pfam" id="PF08238">
    <property type="entry name" value="Sel1"/>
    <property type="match status" value="2"/>
</dbReference>
<gene>
    <name evidence="3" type="ORF">H7F49_04930</name>
</gene>
<dbReference type="SUPFAM" id="SSF81901">
    <property type="entry name" value="HCP-like"/>
    <property type="match status" value="1"/>
</dbReference>
<name>A0A7X1F6A0_9SPHN</name>
<dbReference type="InterPro" id="IPR006597">
    <property type="entry name" value="Sel1-like"/>
</dbReference>
<proteinExistence type="predicted"/>
<dbReference type="Proteomes" id="UP000520156">
    <property type="component" value="Unassembled WGS sequence"/>
</dbReference>
<evidence type="ECO:0000259" key="2">
    <source>
        <dbReference type="PROSITE" id="PS51724"/>
    </source>
</evidence>
<dbReference type="Pfam" id="PF05036">
    <property type="entry name" value="SPOR"/>
    <property type="match status" value="1"/>
</dbReference>
<feature type="region of interest" description="Disordered" evidence="1">
    <location>
        <begin position="187"/>
        <end position="289"/>
    </location>
</feature>
<reference evidence="3 4" key="1">
    <citation type="submission" date="2020-08" db="EMBL/GenBank/DDBJ databases">
        <title>The genome sequence of Novosphingobium flavum 4Y4.</title>
        <authorList>
            <person name="Liu Y."/>
        </authorList>
    </citation>
    <scope>NUCLEOTIDE SEQUENCE [LARGE SCALE GENOMIC DNA]</scope>
    <source>
        <strain evidence="3 4">4Y4</strain>
    </source>
</reference>
<dbReference type="GO" id="GO:0042834">
    <property type="term" value="F:peptidoglycan binding"/>
    <property type="evidence" value="ECO:0007669"/>
    <property type="project" value="InterPro"/>
</dbReference>
<dbReference type="Gene3D" id="1.25.40.10">
    <property type="entry name" value="Tetratricopeptide repeat domain"/>
    <property type="match status" value="1"/>
</dbReference>
<accession>A0A7X1F6A0</accession>
<dbReference type="AlphaFoldDB" id="A0A7X1F6A0"/>
<dbReference type="SMART" id="SM00671">
    <property type="entry name" value="SEL1"/>
    <property type="match status" value="2"/>
</dbReference>